<dbReference type="EMBL" id="UEGW01000001">
    <property type="protein sequence ID" value="SRX94502.1"/>
    <property type="molecule type" value="Genomic_DNA"/>
</dbReference>
<organism evidence="1 2">
    <name type="scientific">Mycobacterium shimoidei</name>
    <dbReference type="NCBI Taxonomy" id="29313"/>
    <lineage>
        <taxon>Bacteria</taxon>
        <taxon>Bacillati</taxon>
        <taxon>Actinomycetota</taxon>
        <taxon>Actinomycetes</taxon>
        <taxon>Mycobacteriales</taxon>
        <taxon>Mycobacteriaceae</taxon>
        <taxon>Mycobacterium</taxon>
    </lineage>
</organism>
<name>A0A375Z0A2_MYCSH</name>
<sequence>MDHLRTTNVAAAFNTEPKSTPARISTLWDAHDSIEIDTVWDKVKDDVEAAVRAFVRERRGVGTKEFEDEFAHEARIRRVLDEGYDHLKNATLEEAHVLLEVNDYEIVEVTELDDESPTL</sequence>
<dbReference type="Proteomes" id="UP000252015">
    <property type="component" value="Unassembled WGS sequence"/>
</dbReference>
<evidence type="ECO:0000313" key="1">
    <source>
        <dbReference type="EMBL" id="SRX94502.1"/>
    </source>
</evidence>
<proteinExistence type="predicted"/>
<evidence type="ECO:0000313" key="2">
    <source>
        <dbReference type="Proteomes" id="UP000252015"/>
    </source>
</evidence>
<protein>
    <submittedName>
        <fullName evidence="1">Uncharacterized protein</fullName>
    </submittedName>
</protein>
<accession>A0A375Z0A2</accession>
<dbReference type="AlphaFoldDB" id="A0A375Z0A2"/>
<keyword evidence="2" id="KW-1185">Reference proteome</keyword>
<reference evidence="1 2" key="1">
    <citation type="submission" date="2018-05" db="EMBL/GenBank/DDBJ databases">
        <authorList>
            <consortium name="IHU Genomes"/>
        </authorList>
    </citation>
    <scope>NUCLEOTIDE SEQUENCE [LARGE SCALE GENOMIC DNA]</scope>
    <source>
        <strain evidence="1 2">P7336</strain>
    </source>
</reference>
<gene>
    <name evidence="1" type="ORF">MSP7336_02756</name>
</gene>